<feature type="transmembrane region" description="Helical" evidence="2">
    <location>
        <begin position="278"/>
        <end position="296"/>
    </location>
</feature>
<name>A0A2V3IY52_9FLOR</name>
<feature type="region of interest" description="Disordered" evidence="1">
    <location>
        <begin position="54"/>
        <end position="91"/>
    </location>
</feature>
<dbReference type="EMBL" id="NBIV01000030">
    <property type="protein sequence ID" value="PXF46993.1"/>
    <property type="molecule type" value="Genomic_DNA"/>
</dbReference>
<feature type="compositionally biased region" description="Polar residues" evidence="1">
    <location>
        <begin position="54"/>
        <end position="64"/>
    </location>
</feature>
<keyword evidence="4" id="KW-1185">Reference proteome</keyword>
<protein>
    <submittedName>
        <fullName evidence="3">Uncharacterized protein</fullName>
    </submittedName>
</protein>
<dbReference type="AlphaFoldDB" id="A0A2V3IY52"/>
<gene>
    <name evidence="3" type="ORF">BWQ96_03183</name>
</gene>
<keyword evidence="2" id="KW-0812">Transmembrane</keyword>
<sequence length="374" mass="42115">MNGHAWRLSSGDAAALLYASQRHPSTVARPRYANRLRIMFVTFIPSAISSFSKATPFSTTTTNLRPARRQRPPNRQSVPRASANNHRHEEPSELWNAAVEALFVELLRTYYERMPMLTDSEFQTLRDEVQYLGKNQLRLHDMEKIWVQATSARDFDRRVREEFQVSEEQLRSLKQNLLNTDGGGAHGGAADDKSANGVNLLGASSSDTRECDAERIDADAHVEERLKWLIFTDANEERLKILLLYLPAVLMSFVTASVLTILFALLDGEMTITVSTAGRFRLGILSYLVVMLTIYISNQVTPFMLDYLDLGQPTLLRGECPSCKAPVSCLFTGAVRVRDERVCGVCGCTVGFNRRWSKLYLVSQPATQDFQQPD</sequence>
<feature type="transmembrane region" description="Helical" evidence="2">
    <location>
        <begin position="242"/>
        <end position="266"/>
    </location>
</feature>
<dbReference type="Proteomes" id="UP000247409">
    <property type="component" value="Unassembled WGS sequence"/>
</dbReference>
<evidence type="ECO:0000256" key="1">
    <source>
        <dbReference type="SAM" id="MobiDB-lite"/>
    </source>
</evidence>
<comment type="caution">
    <text evidence="3">The sequence shown here is derived from an EMBL/GenBank/DDBJ whole genome shotgun (WGS) entry which is preliminary data.</text>
</comment>
<proteinExistence type="predicted"/>
<reference evidence="3 4" key="1">
    <citation type="journal article" date="2018" name="Mol. Biol. Evol.">
        <title>Analysis of the draft genome of the red seaweed Gracilariopsis chorda provides insights into genome size evolution in Rhodophyta.</title>
        <authorList>
            <person name="Lee J."/>
            <person name="Yang E.C."/>
            <person name="Graf L."/>
            <person name="Yang J.H."/>
            <person name="Qiu H."/>
            <person name="Zel Zion U."/>
            <person name="Chan C.X."/>
            <person name="Stephens T.G."/>
            <person name="Weber A.P.M."/>
            <person name="Boo G.H."/>
            <person name="Boo S.M."/>
            <person name="Kim K.M."/>
            <person name="Shin Y."/>
            <person name="Jung M."/>
            <person name="Lee S.J."/>
            <person name="Yim H.S."/>
            <person name="Lee J.H."/>
            <person name="Bhattacharya D."/>
            <person name="Yoon H.S."/>
        </authorList>
    </citation>
    <scope>NUCLEOTIDE SEQUENCE [LARGE SCALE GENOMIC DNA]</scope>
    <source>
        <strain evidence="3 4">SKKU-2015</strain>
        <tissue evidence="3">Whole body</tissue>
    </source>
</reference>
<accession>A0A2V3IY52</accession>
<keyword evidence="2" id="KW-1133">Transmembrane helix</keyword>
<keyword evidence="2" id="KW-0472">Membrane</keyword>
<dbReference type="OrthoDB" id="10266946at2759"/>
<evidence type="ECO:0000313" key="4">
    <source>
        <dbReference type="Proteomes" id="UP000247409"/>
    </source>
</evidence>
<organism evidence="3 4">
    <name type="scientific">Gracilariopsis chorda</name>
    <dbReference type="NCBI Taxonomy" id="448386"/>
    <lineage>
        <taxon>Eukaryota</taxon>
        <taxon>Rhodophyta</taxon>
        <taxon>Florideophyceae</taxon>
        <taxon>Rhodymeniophycidae</taxon>
        <taxon>Gracilariales</taxon>
        <taxon>Gracilariaceae</taxon>
        <taxon>Gracilariopsis</taxon>
    </lineage>
</organism>
<evidence type="ECO:0000256" key="2">
    <source>
        <dbReference type="SAM" id="Phobius"/>
    </source>
</evidence>
<evidence type="ECO:0000313" key="3">
    <source>
        <dbReference type="EMBL" id="PXF46993.1"/>
    </source>
</evidence>